<keyword evidence="8" id="KW-0482">Metalloprotease</keyword>
<organism evidence="13 14">
    <name type="scientific">Trachymyrmex cornetzi</name>
    <dbReference type="NCBI Taxonomy" id="471704"/>
    <lineage>
        <taxon>Eukaryota</taxon>
        <taxon>Metazoa</taxon>
        <taxon>Ecdysozoa</taxon>
        <taxon>Arthropoda</taxon>
        <taxon>Hexapoda</taxon>
        <taxon>Insecta</taxon>
        <taxon>Pterygota</taxon>
        <taxon>Neoptera</taxon>
        <taxon>Endopterygota</taxon>
        <taxon>Hymenoptera</taxon>
        <taxon>Apocrita</taxon>
        <taxon>Aculeata</taxon>
        <taxon>Formicoidea</taxon>
        <taxon>Formicidae</taxon>
        <taxon>Myrmicinae</taxon>
        <taxon>Trachymyrmex</taxon>
    </lineage>
</organism>
<evidence type="ECO:0000256" key="4">
    <source>
        <dbReference type="ARBA" id="ARBA00022670"/>
    </source>
</evidence>
<dbReference type="PANTHER" id="PTHR11733:SF237">
    <property type="entry name" value="NEPRILYSIN-LIKE 4"/>
    <property type="match status" value="1"/>
</dbReference>
<evidence type="ECO:0000259" key="12">
    <source>
        <dbReference type="Pfam" id="PF05649"/>
    </source>
</evidence>
<feature type="domain" description="Peptidase M13 C-terminal" evidence="11">
    <location>
        <begin position="1593"/>
        <end position="1799"/>
    </location>
</feature>
<feature type="compositionally biased region" description="Acidic residues" evidence="10">
    <location>
        <begin position="1134"/>
        <end position="1169"/>
    </location>
</feature>
<dbReference type="Pfam" id="PF05649">
    <property type="entry name" value="Peptidase_M13_N"/>
    <property type="match status" value="3"/>
</dbReference>
<keyword evidence="9" id="KW-0175">Coiled coil</keyword>
<feature type="domain" description="Peptidase M13 C-terminal" evidence="11">
    <location>
        <begin position="644"/>
        <end position="855"/>
    </location>
</feature>
<dbReference type="InterPro" id="IPR042089">
    <property type="entry name" value="Peptidase_M13_dom_2"/>
</dbReference>
<dbReference type="InterPro" id="IPR018497">
    <property type="entry name" value="Peptidase_M13_C"/>
</dbReference>
<evidence type="ECO:0000313" key="13">
    <source>
        <dbReference type="EMBL" id="KYN17909.1"/>
    </source>
</evidence>
<feature type="region of interest" description="Disordered" evidence="10">
    <location>
        <begin position="1080"/>
        <end position="1244"/>
    </location>
</feature>
<evidence type="ECO:0000256" key="8">
    <source>
        <dbReference type="ARBA" id="ARBA00023049"/>
    </source>
</evidence>
<sequence length="1833" mass="212539">MRQLLPLGVCGINFLRHVPRSVMYNTCCQCSTGRERCVFDLRLYQFDMLFRLNNSNIKYIIAELIVVFLDFYSAFVGTCLMRDVTLSKIQEYPLNLAWLFGISENANMNEKHAVCESEECKKMADFILGGMNRSVNPCDDFYEYACGKWSEKNAIPEGLRQWDTWTKLQFKTNQQVQEIVQSKITENDLPAVKLAKKWYKACMDTDAKEKEGIDPLVSTLSRLGGWPMTMEPDKWDERKYSWEKVDDQYMRLMARNAFYDVHIQKNSEDPKRVEIDTPHLPPGSKKLRFLIDSIEKDEEVNKESKPDSKNNAEIMYATISQESSERTKKILESYANYISKVAYIIAKNKGTKISEERLAEDIQDMIKFQLKLIQITKEPIFNSTIHYMEITLRDFQEWYDNENPKTNNGKINWVSKIKALFDEAYESVDDDLILNIISPNYIKELLSLLDETSSRTIVNYIHWNFISKIIKTTTSEMKNLYDTWENIINKNENGTPSKASICIDSAEIKEILAYEFVRKYFSDETVKTASDMLNDIKKEVEKLIKDSDWLNDETKDYFIEKVKYLKKYIGYPDWYKNTTIMQDCYYMTTITLRNIIPLKLVIGPSYYENALRYNRYVKLESLRKLSKNNDEIDENLKLDPTEINAFYIPYKNTLSIMAADFQSPWFAYGRPRALNFGIIGFLMAHEVNHGFDHIGRMYDKNGDPLDCFPIMAQAYDKKENCFINQFNNYPIDSKTNKKIKDYGVQTIDDNIADTMGLQAIFKTFQSKEKESKTPEAALPGMENFTNDQLFFLSFSTLWCEANKYTSSEIIDNAKNDDHSVMRLRVIGSVSNSDDFAKTYNCPVGTPMNPEKKCNIWNAFIGIFLMKNVTSSKNQGYPSRLAWLFGLNNTQHETKEQNETNDENKPTVCQSQECKKIAQIITESMDKSVDPCDDFYEYACGKWSEHNPAPKGMKSWSMFASAQVNVRKQITAIFDEGPKKDDLLAVKLAKKWYAVCMDTDAMDSQGLEPLVFTLSRIGGWPMIMEPDEWNEEEYSWQKVDDQYVRLTGRNAFHDVRVWVDGNWTLNEFPKTVHVSIPHLPPASFKLWDEDDSEEKVDRSDEDPSDEEKQSNEQNDSQEPGSEDQDDNKTDSTNDNGDEDDNNGDDEDNDDNNDDKNGDEESDDEDNDDNNDDKNDDEKDDNNDTNKQDDDDNNGTHEHDDDEENKKERISVKKAGKFAKNKKLKHSRKIKSSINSKKHENHKMKKDRIKRRAIPNVREKLRTQKIEKNHVKQARKERIKKTLKAPQISTEETTDKYDMTKLYADYISKVALAIAEVRGVEVSEEHLYKDIKDMIKFHVKLIKITTGGEEEKELTLNDFQEWYEKKIPKTHNSAIDWLYKIGELFDEAHVPVSGDMDIKINNPDYFSNLISLLDDTSSRTIVNYIHWNFLSRIIRTTTIEMRKLYDAWEEKKKNDDDQILGVSARCTREVDMSDMLAYEYVRKHFSDEITTAASDMLDDIQKEVEYQIKDSDWIDEDTKDFVLAKLVHMEKFIGYPDWYRNNTIVKRYYQGLIIGNSYYENTLSYDRYSKWKELRQLLEEDEDDEVMVMNPVMVNAFFSPDLNSVALSAADFQSPLFAFGRPQAINYGIVGSIMGHEVNHGFDNYGHLYNKKGKIVEWLSAMAEAYGKRTECFVEQFNNYAINKISNTTKDYGNQTVGENIADTMGLEAAFRAYQRRERECGKPNTVLPGQENLTNDQLFFLSFANLWCEDPAKSAIKAKHDVHSIGQLRVIGTVSNLHDFAKAYNCPVGSAMNPEKKCHIWKVSGRRRDISPPNKAQNPNITSGNGIHTSDWND</sequence>
<feature type="compositionally biased region" description="Basic and acidic residues" evidence="10">
    <location>
        <begin position="1170"/>
        <end position="1209"/>
    </location>
</feature>
<feature type="domain" description="Peptidase M13 N-terminal" evidence="12">
    <location>
        <begin position="930"/>
        <end position="1090"/>
    </location>
</feature>
<feature type="coiled-coil region" evidence="9">
    <location>
        <begin position="526"/>
        <end position="553"/>
    </location>
</feature>
<feature type="domain" description="Peptidase M13 N-terminal" evidence="12">
    <location>
        <begin position="137"/>
        <end position="572"/>
    </location>
</feature>
<name>A0A195DZ55_9HYME</name>
<dbReference type="InterPro" id="IPR008753">
    <property type="entry name" value="Peptidase_M13_N"/>
</dbReference>
<evidence type="ECO:0000256" key="9">
    <source>
        <dbReference type="SAM" id="Coils"/>
    </source>
</evidence>
<dbReference type="Gene3D" id="1.10.1380.10">
    <property type="entry name" value="Neutral endopeptidase , domain2"/>
    <property type="match status" value="3"/>
</dbReference>
<accession>A0A195DZ55</accession>
<dbReference type="GO" id="GO:0004222">
    <property type="term" value="F:metalloendopeptidase activity"/>
    <property type="evidence" value="ECO:0007669"/>
    <property type="project" value="InterPro"/>
</dbReference>
<evidence type="ECO:0000256" key="3">
    <source>
        <dbReference type="ARBA" id="ARBA00007357"/>
    </source>
</evidence>
<evidence type="ECO:0000313" key="14">
    <source>
        <dbReference type="Proteomes" id="UP000078492"/>
    </source>
</evidence>
<evidence type="ECO:0000256" key="2">
    <source>
        <dbReference type="ARBA" id="ARBA00004401"/>
    </source>
</evidence>
<dbReference type="PANTHER" id="PTHR11733">
    <property type="entry name" value="ZINC METALLOPROTEASE FAMILY M13 NEPRILYSIN-RELATED"/>
    <property type="match status" value="1"/>
</dbReference>
<keyword evidence="5" id="KW-0479">Metal-binding</keyword>
<dbReference type="PROSITE" id="PS51885">
    <property type="entry name" value="NEPRILYSIN"/>
    <property type="match status" value="1"/>
</dbReference>
<keyword evidence="7" id="KW-0862">Zinc</keyword>
<evidence type="ECO:0000256" key="5">
    <source>
        <dbReference type="ARBA" id="ARBA00022723"/>
    </source>
</evidence>
<gene>
    <name evidence="13" type="ORF">ALC57_09791</name>
</gene>
<evidence type="ECO:0000256" key="7">
    <source>
        <dbReference type="ARBA" id="ARBA00022833"/>
    </source>
</evidence>
<comment type="subcellular location">
    <subcellularLocation>
        <location evidence="2">Cell membrane</location>
        <topology evidence="2">Single-pass type II membrane protein</topology>
    </subcellularLocation>
</comment>
<dbReference type="Proteomes" id="UP000078492">
    <property type="component" value="Unassembled WGS sequence"/>
</dbReference>
<dbReference type="EMBL" id="KQ980066">
    <property type="protein sequence ID" value="KYN17909.1"/>
    <property type="molecule type" value="Genomic_DNA"/>
</dbReference>
<dbReference type="GO" id="GO:0046872">
    <property type="term" value="F:metal ion binding"/>
    <property type="evidence" value="ECO:0007669"/>
    <property type="project" value="UniProtKB-KW"/>
</dbReference>
<reference evidence="13 14" key="1">
    <citation type="submission" date="2015-09" db="EMBL/GenBank/DDBJ databases">
        <title>Trachymyrmex cornetzi WGS genome.</title>
        <authorList>
            <person name="Nygaard S."/>
            <person name="Hu H."/>
            <person name="Boomsma J."/>
            <person name="Zhang G."/>
        </authorList>
    </citation>
    <scope>NUCLEOTIDE SEQUENCE [LARGE SCALE GENOMIC DNA]</scope>
    <source>
        <strain evidence="13">Tcor2-1</strain>
        <tissue evidence="13">Whole body</tissue>
    </source>
</reference>
<dbReference type="STRING" id="471704.A0A195DZ55"/>
<dbReference type="CDD" id="cd08662">
    <property type="entry name" value="M13"/>
    <property type="match status" value="2"/>
</dbReference>
<proteinExistence type="inferred from homology"/>
<keyword evidence="14" id="KW-1185">Reference proteome</keyword>
<feature type="compositionally biased region" description="Polar residues" evidence="10">
    <location>
        <begin position="1813"/>
        <end position="1833"/>
    </location>
</feature>
<dbReference type="GO" id="GO:0005886">
    <property type="term" value="C:plasma membrane"/>
    <property type="evidence" value="ECO:0007669"/>
    <property type="project" value="UniProtKB-SubCell"/>
</dbReference>
<dbReference type="PRINTS" id="PR00786">
    <property type="entry name" value="NEPRILYSIN"/>
</dbReference>
<dbReference type="GO" id="GO:0016485">
    <property type="term" value="P:protein processing"/>
    <property type="evidence" value="ECO:0007669"/>
    <property type="project" value="TreeGrafter"/>
</dbReference>
<dbReference type="InterPro" id="IPR024079">
    <property type="entry name" value="MetalloPept_cat_dom_sf"/>
</dbReference>
<keyword evidence="4" id="KW-0645">Protease</keyword>
<comment type="similarity">
    <text evidence="3">Belongs to the peptidase M13 family.</text>
</comment>
<comment type="cofactor">
    <cofactor evidence="1">
        <name>Zn(2+)</name>
        <dbReference type="ChEBI" id="CHEBI:29105"/>
    </cofactor>
</comment>
<keyword evidence="6" id="KW-0378">Hydrolase</keyword>
<evidence type="ECO:0000256" key="10">
    <source>
        <dbReference type="SAM" id="MobiDB-lite"/>
    </source>
</evidence>
<dbReference type="Pfam" id="PF01431">
    <property type="entry name" value="Peptidase_M13"/>
    <property type="match status" value="2"/>
</dbReference>
<evidence type="ECO:0000259" key="11">
    <source>
        <dbReference type="Pfam" id="PF01431"/>
    </source>
</evidence>
<dbReference type="InterPro" id="IPR000718">
    <property type="entry name" value="Peptidase_M13"/>
</dbReference>
<dbReference type="SUPFAM" id="SSF55486">
    <property type="entry name" value="Metalloproteases ('zincins'), catalytic domain"/>
    <property type="match status" value="3"/>
</dbReference>
<feature type="compositionally biased region" description="Acidic residues" evidence="10">
    <location>
        <begin position="1087"/>
        <end position="1104"/>
    </location>
</feature>
<evidence type="ECO:0000256" key="6">
    <source>
        <dbReference type="ARBA" id="ARBA00022801"/>
    </source>
</evidence>
<feature type="domain" description="Peptidase M13 N-terminal" evidence="12">
    <location>
        <begin position="1290"/>
        <end position="1534"/>
    </location>
</feature>
<dbReference type="Gene3D" id="3.40.390.10">
    <property type="entry name" value="Collagenase (Catalytic Domain)"/>
    <property type="match status" value="2"/>
</dbReference>
<feature type="compositionally biased region" description="Basic residues" evidence="10">
    <location>
        <begin position="1210"/>
        <end position="1229"/>
    </location>
</feature>
<protein>
    <submittedName>
        <fullName evidence="13">Endothelin-converting enzyme 1</fullName>
    </submittedName>
</protein>
<feature type="region of interest" description="Disordered" evidence="10">
    <location>
        <begin position="1806"/>
        <end position="1833"/>
    </location>
</feature>
<evidence type="ECO:0000256" key="1">
    <source>
        <dbReference type="ARBA" id="ARBA00001947"/>
    </source>
</evidence>